<dbReference type="EMBL" id="MDTU01000001">
    <property type="protein sequence ID" value="ODN42601.1"/>
    <property type="molecule type" value="Genomic_DNA"/>
</dbReference>
<dbReference type="SUPFAM" id="SSF52972">
    <property type="entry name" value="ITPase-like"/>
    <property type="match status" value="1"/>
</dbReference>
<gene>
    <name evidence="5" type="ORF">BGC07_06235</name>
</gene>
<comment type="cofactor">
    <cofactor evidence="1 4">
        <name>a divalent metal cation</name>
        <dbReference type="ChEBI" id="CHEBI:60240"/>
    </cofactor>
</comment>
<dbReference type="HAMAP" id="MF_00528">
    <property type="entry name" value="Maf"/>
    <property type="match status" value="1"/>
</dbReference>
<comment type="caution">
    <text evidence="5">The sequence shown here is derived from an EMBL/GenBank/DDBJ whole genome shotgun (WGS) entry which is preliminary data.</text>
</comment>
<dbReference type="CDD" id="cd00555">
    <property type="entry name" value="Maf"/>
    <property type="match status" value="1"/>
</dbReference>
<evidence type="ECO:0000256" key="4">
    <source>
        <dbReference type="HAMAP-Rule" id="MF_00528"/>
    </source>
</evidence>
<dbReference type="RefSeq" id="WP_069312397.1">
    <property type="nucleotide sequence ID" value="NZ_MDTU01000001.1"/>
</dbReference>
<dbReference type="Gene3D" id="3.90.950.10">
    <property type="match status" value="1"/>
</dbReference>
<organism evidence="5 6">
    <name type="scientific">Piscirickettsia litoralis</name>
    <dbReference type="NCBI Taxonomy" id="1891921"/>
    <lineage>
        <taxon>Bacteria</taxon>
        <taxon>Pseudomonadati</taxon>
        <taxon>Pseudomonadota</taxon>
        <taxon>Gammaproteobacteria</taxon>
        <taxon>Thiotrichales</taxon>
        <taxon>Piscirickettsiaceae</taxon>
        <taxon>Piscirickettsia</taxon>
    </lineage>
</organism>
<comment type="function">
    <text evidence="4">Nucleoside triphosphate pyrophosphatase that hydrolyzes dTTP and UTP. May have a dual role in cell division arrest and in preventing the incorporation of modified nucleotides into cellular nucleic acids.</text>
</comment>
<evidence type="ECO:0000256" key="2">
    <source>
        <dbReference type="ARBA" id="ARBA00022801"/>
    </source>
</evidence>
<comment type="similarity">
    <text evidence="4">Belongs to the Maf family. YhdE subfamily.</text>
</comment>
<proteinExistence type="inferred from homology"/>
<feature type="site" description="Important for substrate specificity" evidence="4">
    <location>
        <position position="155"/>
    </location>
</feature>
<evidence type="ECO:0000313" key="5">
    <source>
        <dbReference type="EMBL" id="ODN42601.1"/>
    </source>
</evidence>
<dbReference type="EC" id="3.6.1.9" evidence="4"/>
<comment type="caution">
    <text evidence="4">Lacks conserved residue(s) required for the propagation of feature annotation.</text>
</comment>
<feature type="site" description="Important for substrate specificity" evidence="4">
    <location>
        <position position="13"/>
    </location>
</feature>
<reference evidence="5 6" key="1">
    <citation type="submission" date="2016-08" db="EMBL/GenBank/DDBJ databases">
        <title>Draft genome sequence of Candidatus Piscirickettsia litoralis, from seawater.</title>
        <authorList>
            <person name="Wan X."/>
            <person name="Lee A.J."/>
            <person name="Hou S."/>
            <person name="Donachie S.P."/>
        </authorList>
    </citation>
    <scope>NUCLEOTIDE SEQUENCE [LARGE SCALE GENOMIC DNA]</scope>
    <source>
        <strain evidence="5 6">Y2</strain>
    </source>
</reference>
<dbReference type="PANTHER" id="PTHR43213">
    <property type="entry name" value="BIFUNCTIONAL DTTP/UTP PYROPHOSPHATASE/METHYLTRANSFERASE PROTEIN-RELATED"/>
    <property type="match status" value="1"/>
</dbReference>
<feature type="site" description="Important for substrate specificity" evidence="4">
    <location>
        <position position="73"/>
    </location>
</feature>
<feature type="active site" description="Proton acceptor" evidence="4">
    <location>
        <position position="72"/>
    </location>
</feature>
<evidence type="ECO:0000256" key="1">
    <source>
        <dbReference type="ARBA" id="ARBA00001968"/>
    </source>
</evidence>
<name>A0ABX3A157_9GAMM</name>
<dbReference type="InterPro" id="IPR003697">
    <property type="entry name" value="Maf-like"/>
</dbReference>
<accession>A0ABX3A157</accession>
<dbReference type="PANTHER" id="PTHR43213:SF5">
    <property type="entry name" value="BIFUNCTIONAL DTTP_UTP PYROPHOSPHATASE_METHYLTRANSFERASE PROTEIN-RELATED"/>
    <property type="match status" value="1"/>
</dbReference>
<keyword evidence="6" id="KW-1185">Reference proteome</keyword>
<dbReference type="Pfam" id="PF02545">
    <property type="entry name" value="Maf"/>
    <property type="match status" value="1"/>
</dbReference>
<sequence length="198" mass="22000">MSAQLYLASTSPRRRELLSQLHLSFQTLNPNINESIQSNEGADEYVLRMAREKAQAGLVQLPGKNNIILAADTAVVCDEHILGKPIDQADAQKMLLLLSGRSHWVYSAVSCVNSYQQESILVKSKVYFRSLTEQDIMDYWQTGEPCDKAGGYAIQGLAAIFIERLEGSFSAVMGLPLFETNALLQKFKIRALGDTSER</sequence>
<evidence type="ECO:0000256" key="3">
    <source>
        <dbReference type="ARBA" id="ARBA00023080"/>
    </source>
</evidence>
<comment type="subcellular location">
    <subcellularLocation>
        <location evidence="4">Cytoplasm</location>
    </subcellularLocation>
</comment>
<dbReference type="NCBIfam" id="TIGR00172">
    <property type="entry name" value="maf"/>
    <property type="match status" value="1"/>
</dbReference>
<dbReference type="PIRSF" id="PIRSF006305">
    <property type="entry name" value="Maf"/>
    <property type="match status" value="1"/>
</dbReference>
<evidence type="ECO:0000313" key="6">
    <source>
        <dbReference type="Proteomes" id="UP000094329"/>
    </source>
</evidence>
<dbReference type="InterPro" id="IPR029001">
    <property type="entry name" value="ITPase-like_fam"/>
</dbReference>
<dbReference type="Proteomes" id="UP000094329">
    <property type="component" value="Unassembled WGS sequence"/>
</dbReference>
<protein>
    <recommendedName>
        <fullName evidence="4">dTTP/UTP pyrophosphatase</fullName>
        <shortName evidence="4">dTTPase/UTPase</shortName>
        <ecNumber evidence="4">3.6.1.9</ecNumber>
    </recommendedName>
    <alternativeName>
        <fullName evidence="4">Nucleoside triphosphate pyrophosphatase</fullName>
    </alternativeName>
    <alternativeName>
        <fullName evidence="4">Nucleotide pyrophosphatase</fullName>
        <shortName evidence="4">Nucleotide PPase</shortName>
    </alternativeName>
</protein>
<keyword evidence="4" id="KW-0963">Cytoplasm</keyword>
<keyword evidence="3 4" id="KW-0546">Nucleotide metabolism</keyword>
<comment type="catalytic activity">
    <reaction evidence="4">
        <text>dTTP + H2O = dTMP + diphosphate + H(+)</text>
        <dbReference type="Rhea" id="RHEA:28534"/>
        <dbReference type="ChEBI" id="CHEBI:15377"/>
        <dbReference type="ChEBI" id="CHEBI:15378"/>
        <dbReference type="ChEBI" id="CHEBI:33019"/>
        <dbReference type="ChEBI" id="CHEBI:37568"/>
        <dbReference type="ChEBI" id="CHEBI:63528"/>
        <dbReference type="EC" id="3.6.1.9"/>
    </reaction>
</comment>
<comment type="catalytic activity">
    <reaction evidence="4">
        <text>UTP + H2O = UMP + diphosphate + H(+)</text>
        <dbReference type="Rhea" id="RHEA:29395"/>
        <dbReference type="ChEBI" id="CHEBI:15377"/>
        <dbReference type="ChEBI" id="CHEBI:15378"/>
        <dbReference type="ChEBI" id="CHEBI:33019"/>
        <dbReference type="ChEBI" id="CHEBI:46398"/>
        <dbReference type="ChEBI" id="CHEBI:57865"/>
        <dbReference type="EC" id="3.6.1.9"/>
    </reaction>
</comment>
<keyword evidence="2 4" id="KW-0378">Hydrolase</keyword>